<dbReference type="GO" id="GO:0015074">
    <property type="term" value="P:DNA integration"/>
    <property type="evidence" value="ECO:0007669"/>
    <property type="project" value="UniProtKB-KW"/>
</dbReference>
<keyword evidence="4" id="KW-0238">DNA-binding</keyword>
<keyword evidence="8" id="KW-1185">Reference proteome</keyword>
<sequence length="328" mass="37723">MKIEKRGNGYRIRKMFDGKMYRVTVDYKPTNKEALQLLAEAVTKDRLPDPHFTFNTMAKKYIAIKENVLSPSTIRNYWSILKNISDEFKETRKSEITAVLVQEEINLYAENHSPKSTRNLHGFIAAVIKMYIPGLVLTTTLPQKEKPDIYIPSKYEIDKLMAKAKDTRYEIPLYLAMCGLRRSEIFALTLDDLKDNILTLNKAVVLNSENEKVIKTTKTTSSNRTIVIPEYVACLIKDKGFIVPKNMPIESLNKWLAKTQDQLHIHHFKLHALRHYFASTLSKNGVPEADIMHLGGWATPHVMKAVYRHSMLDKDLEAKQNAINSIFK</sequence>
<dbReference type="AlphaFoldDB" id="A0A1I0WH52"/>
<dbReference type="Pfam" id="PF00589">
    <property type="entry name" value="Phage_integrase"/>
    <property type="match status" value="1"/>
</dbReference>
<dbReference type="InterPro" id="IPR050090">
    <property type="entry name" value="Tyrosine_recombinase_XerCD"/>
</dbReference>
<dbReference type="GO" id="GO:0006310">
    <property type="term" value="P:DNA recombination"/>
    <property type="evidence" value="ECO:0007669"/>
    <property type="project" value="UniProtKB-KW"/>
</dbReference>
<evidence type="ECO:0000256" key="1">
    <source>
        <dbReference type="ARBA" id="ARBA00003283"/>
    </source>
</evidence>
<feature type="domain" description="Tyr recombinase" evidence="6">
    <location>
        <begin position="145"/>
        <end position="321"/>
    </location>
</feature>
<dbReference type="GO" id="GO:0003677">
    <property type="term" value="F:DNA binding"/>
    <property type="evidence" value="ECO:0007669"/>
    <property type="project" value="UniProtKB-KW"/>
</dbReference>
<protein>
    <submittedName>
        <fullName evidence="7">Phage integrase, N-terminal SAM-like domain</fullName>
    </submittedName>
</protein>
<evidence type="ECO:0000256" key="5">
    <source>
        <dbReference type="ARBA" id="ARBA00023172"/>
    </source>
</evidence>
<comment type="function">
    <text evidence="1">Site-specific tyrosine recombinase, which acts by catalyzing the cutting and rejoining of the recombining DNA molecules.</text>
</comment>
<dbReference type="InterPro" id="IPR004107">
    <property type="entry name" value="Integrase_SAM-like_N"/>
</dbReference>
<dbReference type="InterPro" id="IPR013762">
    <property type="entry name" value="Integrase-like_cat_sf"/>
</dbReference>
<dbReference type="SUPFAM" id="SSF56349">
    <property type="entry name" value="DNA breaking-rejoining enzymes"/>
    <property type="match status" value="1"/>
</dbReference>
<dbReference type="CDD" id="cd01189">
    <property type="entry name" value="INT_ICEBs1_C_like"/>
    <property type="match status" value="1"/>
</dbReference>
<dbReference type="EMBL" id="FOJY01000004">
    <property type="protein sequence ID" value="SFA88105.1"/>
    <property type="molecule type" value="Genomic_DNA"/>
</dbReference>
<dbReference type="PROSITE" id="PS51898">
    <property type="entry name" value="TYR_RECOMBINASE"/>
    <property type="match status" value="1"/>
</dbReference>
<evidence type="ECO:0000259" key="6">
    <source>
        <dbReference type="PROSITE" id="PS51898"/>
    </source>
</evidence>
<dbReference type="RefSeq" id="WP_177205562.1">
    <property type="nucleotide sequence ID" value="NZ_FOJY01000004.1"/>
</dbReference>
<name>A0A1I0WH52_9FIRM</name>
<evidence type="ECO:0000256" key="2">
    <source>
        <dbReference type="ARBA" id="ARBA00008857"/>
    </source>
</evidence>
<evidence type="ECO:0000313" key="8">
    <source>
        <dbReference type="Proteomes" id="UP000198838"/>
    </source>
</evidence>
<reference evidence="7 8" key="1">
    <citation type="submission" date="2016-10" db="EMBL/GenBank/DDBJ databases">
        <authorList>
            <person name="de Groot N.N."/>
        </authorList>
    </citation>
    <scope>NUCLEOTIDE SEQUENCE [LARGE SCALE GENOMIC DNA]</scope>
    <source>
        <strain evidence="7 8">DSM 5522</strain>
    </source>
</reference>
<keyword evidence="5" id="KW-0233">DNA recombination</keyword>
<dbReference type="InterPro" id="IPR002104">
    <property type="entry name" value="Integrase_catalytic"/>
</dbReference>
<dbReference type="Gene3D" id="1.10.443.10">
    <property type="entry name" value="Intergrase catalytic core"/>
    <property type="match status" value="1"/>
</dbReference>
<organism evidence="7 8">
    <name type="scientific">Acetitomaculum ruminis DSM 5522</name>
    <dbReference type="NCBI Taxonomy" id="1120918"/>
    <lineage>
        <taxon>Bacteria</taxon>
        <taxon>Bacillati</taxon>
        <taxon>Bacillota</taxon>
        <taxon>Clostridia</taxon>
        <taxon>Lachnospirales</taxon>
        <taxon>Lachnospiraceae</taxon>
        <taxon>Acetitomaculum</taxon>
    </lineage>
</organism>
<evidence type="ECO:0000256" key="4">
    <source>
        <dbReference type="ARBA" id="ARBA00023125"/>
    </source>
</evidence>
<dbReference type="Pfam" id="PF14659">
    <property type="entry name" value="Phage_int_SAM_3"/>
    <property type="match status" value="1"/>
</dbReference>
<evidence type="ECO:0000313" key="7">
    <source>
        <dbReference type="EMBL" id="SFA88105.1"/>
    </source>
</evidence>
<accession>A0A1I0WH52</accession>
<dbReference type="STRING" id="1120918.SAMN05216249_10481"/>
<proteinExistence type="inferred from homology"/>
<dbReference type="InterPro" id="IPR011010">
    <property type="entry name" value="DNA_brk_join_enz"/>
</dbReference>
<keyword evidence="3" id="KW-0229">DNA integration</keyword>
<evidence type="ECO:0000256" key="3">
    <source>
        <dbReference type="ARBA" id="ARBA00022908"/>
    </source>
</evidence>
<dbReference type="InterPro" id="IPR010998">
    <property type="entry name" value="Integrase_recombinase_N"/>
</dbReference>
<dbReference type="Proteomes" id="UP000198838">
    <property type="component" value="Unassembled WGS sequence"/>
</dbReference>
<dbReference type="Gene3D" id="1.10.150.130">
    <property type="match status" value="1"/>
</dbReference>
<comment type="similarity">
    <text evidence="2">Belongs to the 'phage' integrase family.</text>
</comment>
<dbReference type="PANTHER" id="PTHR30349">
    <property type="entry name" value="PHAGE INTEGRASE-RELATED"/>
    <property type="match status" value="1"/>
</dbReference>
<gene>
    <name evidence="7" type="ORF">SAMN05216249_10481</name>
</gene>